<gene>
    <name evidence="2" type="ORF">GCM10023225_19090</name>
</gene>
<dbReference type="CDD" id="cd06260">
    <property type="entry name" value="DUF820-like"/>
    <property type="match status" value="1"/>
</dbReference>
<dbReference type="SUPFAM" id="SSF52980">
    <property type="entry name" value="Restriction endonuclease-like"/>
    <property type="match status" value="1"/>
</dbReference>
<evidence type="ECO:0000313" key="2">
    <source>
        <dbReference type="EMBL" id="GAA4978690.1"/>
    </source>
</evidence>
<dbReference type="Gene3D" id="3.90.1570.10">
    <property type="entry name" value="tt1808, chain A"/>
    <property type="match status" value="1"/>
</dbReference>
<dbReference type="InterPro" id="IPR008538">
    <property type="entry name" value="Uma2"/>
</dbReference>
<organism evidence="2 3">
    <name type="scientific">Kineococcus glutinatus</name>
    <dbReference type="NCBI Taxonomy" id="1070872"/>
    <lineage>
        <taxon>Bacteria</taxon>
        <taxon>Bacillati</taxon>
        <taxon>Actinomycetota</taxon>
        <taxon>Actinomycetes</taxon>
        <taxon>Kineosporiales</taxon>
        <taxon>Kineosporiaceae</taxon>
        <taxon>Kineococcus</taxon>
    </lineage>
</organism>
<sequence>MTWDEYQALGEDVRGEYIDGCLHVTPRPTYEHQQVARRLTNLLEAAGLLAVQEWAWKPGPHEYHPDVMVLPGRPDPASPNRFLGVPDLVVEVLSPSNVTDDTIRKRRDYARAGCPRYWIFGPEQRTLWAFALRGGSYEQVAEITGAGVVPGTPEIDVDVDALLA</sequence>
<evidence type="ECO:0000259" key="1">
    <source>
        <dbReference type="Pfam" id="PF05685"/>
    </source>
</evidence>
<dbReference type="Pfam" id="PF05685">
    <property type="entry name" value="Uma2"/>
    <property type="match status" value="1"/>
</dbReference>
<protein>
    <recommendedName>
        <fullName evidence="1">Putative restriction endonuclease domain-containing protein</fullName>
    </recommendedName>
</protein>
<feature type="domain" description="Putative restriction endonuclease" evidence="1">
    <location>
        <begin position="3"/>
        <end position="141"/>
    </location>
</feature>
<comment type="caution">
    <text evidence="2">The sequence shown here is derived from an EMBL/GenBank/DDBJ whole genome shotgun (WGS) entry which is preliminary data.</text>
</comment>
<keyword evidence="3" id="KW-1185">Reference proteome</keyword>
<dbReference type="InterPro" id="IPR012296">
    <property type="entry name" value="Nuclease_put_TT1808"/>
</dbReference>
<dbReference type="EMBL" id="BAABIL010000262">
    <property type="protein sequence ID" value="GAA4978690.1"/>
    <property type="molecule type" value="Genomic_DNA"/>
</dbReference>
<name>A0ABP9HUJ5_9ACTN</name>
<dbReference type="Proteomes" id="UP001501195">
    <property type="component" value="Unassembled WGS sequence"/>
</dbReference>
<dbReference type="PANTHER" id="PTHR34107">
    <property type="entry name" value="SLL0198 PROTEIN-RELATED"/>
    <property type="match status" value="1"/>
</dbReference>
<accession>A0ABP9HUJ5</accession>
<proteinExistence type="predicted"/>
<evidence type="ECO:0000313" key="3">
    <source>
        <dbReference type="Proteomes" id="UP001501195"/>
    </source>
</evidence>
<reference evidence="3" key="1">
    <citation type="journal article" date="2019" name="Int. J. Syst. Evol. Microbiol.">
        <title>The Global Catalogue of Microorganisms (GCM) 10K type strain sequencing project: providing services to taxonomists for standard genome sequencing and annotation.</title>
        <authorList>
            <consortium name="The Broad Institute Genomics Platform"/>
            <consortium name="The Broad Institute Genome Sequencing Center for Infectious Disease"/>
            <person name="Wu L."/>
            <person name="Ma J."/>
        </authorList>
    </citation>
    <scope>NUCLEOTIDE SEQUENCE [LARGE SCALE GENOMIC DNA]</scope>
    <source>
        <strain evidence="3">JCM 18126</strain>
    </source>
</reference>
<dbReference type="PANTHER" id="PTHR34107:SF4">
    <property type="entry name" value="SLL1222 PROTEIN"/>
    <property type="match status" value="1"/>
</dbReference>
<dbReference type="InterPro" id="IPR011335">
    <property type="entry name" value="Restrct_endonuc-II-like"/>
</dbReference>